<evidence type="ECO:0000259" key="7">
    <source>
        <dbReference type="Pfam" id="PF08543"/>
    </source>
</evidence>
<gene>
    <name evidence="8" type="primary">thiD</name>
    <name evidence="8" type="ORF">NCTC11343_04884</name>
</gene>
<dbReference type="GO" id="GO:0009228">
    <property type="term" value="P:thiamine biosynthetic process"/>
    <property type="evidence" value="ECO:0007669"/>
    <property type="project" value="InterPro"/>
</dbReference>
<dbReference type="EMBL" id="UAUU01000011">
    <property type="protein sequence ID" value="SPZ92947.1"/>
    <property type="molecule type" value="Genomic_DNA"/>
</dbReference>
<dbReference type="GeneID" id="97179764"/>
<accession>A0A2X2JF38</accession>
<proteinExistence type="predicted"/>
<dbReference type="PANTHER" id="PTHR20858">
    <property type="entry name" value="PHOSPHOMETHYLPYRIMIDINE KINASE"/>
    <property type="match status" value="1"/>
</dbReference>
<keyword evidence="4" id="KW-0547">Nucleotide-binding</keyword>
<dbReference type="FunFam" id="3.40.1190.20:FF:000003">
    <property type="entry name" value="Phosphomethylpyrimidine kinase ThiD"/>
    <property type="match status" value="1"/>
</dbReference>
<evidence type="ECO:0000256" key="1">
    <source>
        <dbReference type="ARBA" id="ARBA00004948"/>
    </source>
</evidence>
<reference evidence="8 9" key="1">
    <citation type="submission" date="2018-06" db="EMBL/GenBank/DDBJ databases">
        <authorList>
            <consortium name="Pathogen Informatics"/>
            <person name="Doyle S."/>
        </authorList>
    </citation>
    <scope>NUCLEOTIDE SEQUENCE [LARGE SCALE GENOMIC DNA]</scope>
    <source>
        <strain evidence="8 9">NCTC11343</strain>
    </source>
</reference>
<dbReference type="InterPro" id="IPR013749">
    <property type="entry name" value="PM/HMP-P_kinase-1"/>
</dbReference>
<dbReference type="Gene3D" id="3.40.1190.20">
    <property type="match status" value="1"/>
</dbReference>
<keyword evidence="6" id="KW-0067">ATP-binding</keyword>
<dbReference type="InterPro" id="IPR029056">
    <property type="entry name" value="Ribokinase-like"/>
</dbReference>
<dbReference type="GO" id="GO:0008902">
    <property type="term" value="F:hydroxymethylpyrimidine kinase activity"/>
    <property type="evidence" value="ECO:0007669"/>
    <property type="project" value="UniProtKB-EC"/>
</dbReference>
<evidence type="ECO:0000256" key="6">
    <source>
        <dbReference type="ARBA" id="ARBA00022840"/>
    </source>
</evidence>
<dbReference type="Proteomes" id="UP000251241">
    <property type="component" value="Unassembled WGS sequence"/>
</dbReference>
<dbReference type="PANTHER" id="PTHR20858:SF17">
    <property type="entry name" value="HYDROXYMETHYLPYRIMIDINE_PHOSPHOMETHYLPYRIMIDINE KINASE THI20-RELATED"/>
    <property type="match status" value="1"/>
</dbReference>
<evidence type="ECO:0000313" key="8">
    <source>
        <dbReference type="EMBL" id="SPZ92947.1"/>
    </source>
</evidence>
<dbReference type="Pfam" id="PF08543">
    <property type="entry name" value="Phos_pyr_kin"/>
    <property type="match status" value="1"/>
</dbReference>
<keyword evidence="3 8" id="KW-0808">Transferase</keyword>
<keyword evidence="5 8" id="KW-0418">Kinase</keyword>
<dbReference type="CDD" id="cd01169">
    <property type="entry name" value="HMPP_kinase"/>
    <property type="match status" value="1"/>
</dbReference>
<evidence type="ECO:0000256" key="5">
    <source>
        <dbReference type="ARBA" id="ARBA00022777"/>
    </source>
</evidence>
<dbReference type="AlphaFoldDB" id="A0A2X2JF38"/>
<dbReference type="RefSeq" id="WP_112376097.1">
    <property type="nucleotide sequence ID" value="NZ_CP069793.1"/>
</dbReference>
<dbReference type="NCBIfam" id="TIGR00097">
    <property type="entry name" value="HMP-P_kinase"/>
    <property type="match status" value="1"/>
</dbReference>
<evidence type="ECO:0000256" key="3">
    <source>
        <dbReference type="ARBA" id="ARBA00022679"/>
    </source>
</evidence>
<evidence type="ECO:0000313" key="9">
    <source>
        <dbReference type="Proteomes" id="UP000251241"/>
    </source>
</evidence>
<evidence type="ECO:0000256" key="2">
    <source>
        <dbReference type="ARBA" id="ARBA00012135"/>
    </source>
</evidence>
<name>A0A2X2JF38_SPHMU</name>
<comment type="pathway">
    <text evidence="1">Cofactor biosynthesis; thiamine diphosphate biosynthesis.</text>
</comment>
<dbReference type="GO" id="GO:0005829">
    <property type="term" value="C:cytosol"/>
    <property type="evidence" value="ECO:0007669"/>
    <property type="project" value="TreeGrafter"/>
</dbReference>
<sequence>MTKDKKYRVPTVLSIAGFDGSGGAGIQADTKTISALGCYAMNVLTALPVQNTQGVRRIYEIPTTAVQDQLDAIFDDIYPDAIKIGMVHNIELVQLISTYLKEYKGPIVFDPVMVSTSGHKLIHDDTIQACIALLFPLATLITPNLDEVSVLVNEVIDDVQKMKKAGNALLTKGCQSVLVKGGHLQSQELTTLLFQHGRSPIEFRSQKINSKNTHGSGCSLSSAIASQLAQGNSLDTAVDTALTYIHAAIAASKDLVIGKGNGPLNHFHNPLKLIQYELD</sequence>
<dbReference type="SUPFAM" id="SSF53613">
    <property type="entry name" value="Ribokinase-like"/>
    <property type="match status" value="1"/>
</dbReference>
<feature type="domain" description="Pyridoxamine kinase/Phosphomethylpyrimidine kinase" evidence="7">
    <location>
        <begin position="19"/>
        <end position="265"/>
    </location>
</feature>
<protein>
    <recommendedName>
        <fullName evidence="2">hydroxymethylpyrimidine kinase</fullName>
        <ecNumber evidence="2">2.7.1.49</ecNumber>
    </recommendedName>
</protein>
<dbReference type="GO" id="GO:0008972">
    <property type="term" value="F:phosphomethylpyrimidine kinase activity"/>
    <property type="evidence" value="ECO:0007669"/>
    <property type="project" value="InterPro"/>
</dbReference>
<dbReference type="InterPro" id="IPR004399">
    <property type="entry name" value="HMP/HMP-P_kinase_dom"/>
</dbReference>
<evidence type="ECO:0000256" key="4">
    <source>
        <dbReference type="ARBA" id="ARBA00022741"/>
    </source>
</evidence>
<organism evidence="8 9">
    <name type="scientific">Sphingobacterium multivorum</name>
    <dbReference type="NCBI Taxonomy" id="28454"/>
    <lineage>
        <taxon>Bacteria</taxon>
        <taxon>Pseudomonadati</taxon>
        <taxon>Bacteroidota</taxon>
        <taxon>Sphingobacteriia</taxon>
        <taxon>Sphingobacteriales</taxon>
        <taxon>Sphingobacteriaceae</taxon>
        <taxon>Sphingobacterium</taxon>
    </lineage>
</organism>
<dbReference type="GO" id="GO:0005524">
    <property type="term" value="F:ATP binding"/>
    <property type="evidence" value="ECO:0007669"/>
    <property type="project" value="UniProtKB-KW"/>
</dbReference>
<dbReference type="EC" id="2.7.1.49" evidence="2"/>